<evidence type="ECO:0000256" key="1">
    <source>
        <dbReference type="ARBA" id="ARBA00004442"/>
    </source>
</evidence>
<dbReference type="SUPFAM" id="SSF56935">
    <property type="entry name" value="Porins"/>
    <property type="match status" value="1"/>
</dbReference>
<reference evidence="4 5" key="1">
    <citation type="submission" date="2024-06" db="EMBL/GenBank/DDBJ databases">
        <title>Genomic Encyclopedia of Type Strains, Phase IV (KMG-IV): sequencing the most valuable type-strain genomes for metagenomic binning, comparative biology and taxonomic classification.</title>
        <authorList>
            <person name="Goeker M."/>
        </authorList>
    </citation>
    <scope>NUCLEOTIDE SEQUENCE [LARGE SCALE GENOMIC DNA]</scope>
    <source>
        <strain evidence="4 5">DSM 29846</strain>
    </source>
</reference>
<evidence type="ECO:0000256" key="3">
    <source>
        <dbReference type="ARBA" id="ARBA00023237"/>
    </source>
</evidence>
<dbReference type="Proteomes" id="UP001549036">
    <property type="component" value="Unassembled WGS sequence"/>
</dbReference>
<gene>
    <name evidence="4" type="ORF">ABID26_004526</name>
</gene>
<protein>
    <submittedName>
        <fullName evidence="4">Uncharacterized protein</fullName>
    </submittedName>
</protein>
<dbReference type="InterPro" id="IPR036942">
    <property type="entry name" value="Beta-barrel_TonB_sf"/>
</dbReference>
<comment type="caution">
    <text evidence="4">The sequence shown here is derived from an EMBL/GenBank/DDBJ whole genome shotgun (WGS) entry which is preliminary data.</text>
</comment>
<keyword evidence="2" id="KW-0472">Membrane</keyword>
<dbReference type="RefSeq" id="WP_354416433.1">
    <property type="nucleotide sequence ID" value="NZ_JBEPLM010000009.1"/>
</dbReference>
<keyword evidence="5" id="KW-1185">Reference proteome</keyword>
<proteinExistence type="predicted"/>
<accession>A0ABV2HWW7</accession>
<evidence type="ECO:0000256" key="2">
    <source>
        <dbReference type="ARBA" id="ARBA00023136"/>
    </source>
</evidence>
<sequence>MNVPTLTGNVGAQNRIGADRYCLAGGELYASPIHQHVGARLLDLQNRFALKCYGIVNSRAGWQREKADVCAFAHNLPDERFEAYGVCYGPGPKTVRPGAASKF</sequence>
<evidence type="ECO:0000313" key="5">
    <source>
        <dbReference type="Proteomes" id="UP001549036"/>
    </source>
</evidence>
<dbReference type="Gene3D" id="2.40.170.20">
    <property type="entry name" value="TonB-dependent receptor, beta-barrel domain"/>
    <property type="match status" value="1"/>
</dbReference>
<organism evidence="4 5">
    <name type="scientific">Mesorhizobium shonense</name>
    <dbReference type="NCBI Taxonomy" id="1209948"/>
    <lineage>
        <taxon>Bacteria</taxon>
        <taxon>Pseudomonadati</taxon>
        <taxon>Pseudomonadota</taxon>
        <taxon>Alphaproteobacteria</taxon>
        <taxon>Hyphomicrobiales</taxon>
        <taxon>Phyllobacteriaceae</taxon>
        <taxon>Mesorhizobium</taxon>
    </lineage>
</organism>
<name>A0ABV2HWW7_9HYPH</name>
<keyword evidence="3" id="KW-0998">Cell outer membrane</keyword>
<dbReference type="EMBL" id="JBEPLM010000009">
    <property type="protein sequence ID" value="MET3595114.1"/>
    <property type="molecule type" value="Genomic_DNA"/>
</dbReference>
<evidence type="ECO:0000313" key="4">
    <source>
        <dbReference type="EMBL" id="MET3595114.1"/>
    </source>
</evidence>
<comment type="subcellular location">
    <subcellularLocation>
        <location evidence="1">Cell outer membrane</location>
    </subcellularLocation>
</comment>